<evidence type="ECO:0000313" key="7">
    <source>
        <dbReference type="Proteomes" id="UP001501599"/>
    </source>
</evidence>
<keyword evidence="1" id="KW-0805">Transcription regulation</keyword>
<dbReference type="InterPro" id="IPR001647">
    <property type="entry name" value="HTH_TetR"/>
</dbReference>
<sequence>MAASDAFAPPEAAPPSTTSLRLLDAAAALIDERGIDRITMTDVAVRAGVSVGTAYRHHADRDALVRALFDRHTALAHRMLVEAASTPHGSLESDVRALLDATLRVHRTVPAYQAVRTWQWLRPEARGDRTVAVEALAGALSDVLAPRWGVAQDEGHRERIVDAIRRADALVLASFLDDPTMDDAAIDGVLAAVEAMLVPVLRADVVA</sequence>
<organism evidence="6 7">
    <name type="scientific">Agrococcus versicolor</name>
    <dbReference type="NCBI Taxonomy" id="501482"/>
    <lineage>
        <taxon>Bacteria</taxon>
        <taxon>Bacillati</taxon>
        <taxon>Actinomycetota</taxon>
        <taxon>Actinomycetes</taxon>
        <taxon>Micrococcales</taxon>
        <taxon>Microbacteriaceae</taxon>
        <taxon>Agrococcus</taxon>
    </lineage>
</organism>
<keyword evidence="2 4" id="KW-0238">DNA-binding</keyword>
<proteinExistence type="predicted"/>
<evidence type="ECO:0000313" key="6">
    <source>
        <dbReference type="EMBL" id="GAA2170411.1"/>
    </source>
</evidence>
<keyword evidence="7" id="KW-1185">Reference proteome</keyword>
<accession>A0ABN3AIH6</accession>
<name>A0ABN3AIH6_9MICO</name>
<protein>
    <submittedName>
        <fullName evidence="6">TetR family transcriptional regulator</fullName>
    </submittedName>
</protein>
<evidence type="ECO:0000256" key="2">
    <source>
        <dbReference type="ARBA" id="ARBA00023125"/>
    </source>
</evidence>
<dbReference type="EMBL" id="BAAAQT010000001">
    <property type="protein sequence ID" value="GAA2170411.1"/>
    <property type="molecule type" value="Genomic_DNA"/>
</dbReference>
<dbReference type="InterPro" id="IPR009057">
    <property type="entry name" value="Homeodomain-like_sf"/>
</dbReference>
<gene>
    <name evidence="6" type="ORF">GCM10009846_00760</name>
</gene>
<dbReference type="Pfam" id="PF00440">
    <property type="entry name" value="TetR_N"/>
    <property type="match status" value="1"/>
</dbReference>
<dbReference type="PRINTS" id="PR00455">
    <property type="entry name" value="HTHTETR"/>
</dbReference>
<dbReference type="Gene3D" id="1.10.357.10">
    <property type="entry name" value="Tetracycline Repressor, domain 2"/>
    <property type="match status" value="1"/>
</dbReference>
<keyword evidence="3" id="KW-0804">Transcription</keyword>
<dbReference type="PROSITE" id="PS50977">
    <property type="entry name" value="HTH_TETR_2"/>
    <property type="match status" value="1"/>
</dbReference>
<comment type="caution">
    <text evidence="6">The sequence shown here is derived from an EMBL/GenBank/DDBJ whole genome shotgun (WGS) entry which is preliminary data.</text>
</comment>
<evidence type="ECO:0000256" key="4">
    <source>
        <dbReference type="PROSITE-ProRule" id="PRU00335"/>
    </source>
</evidence>
<evidence type="ECO:0000256" key="1">
    <source>
        <dbReference type="ARBA" id="ARBA00023015"/>
    </source>
</evidence>
<reference evidence="6 7" key="1">
    <citation type="journal article" date="2019" name="Int. J. Syst. Evol. Microbiol.">
        <title>The Global Catalogue of Microorganisms (GCM) 10K type strain sequencing project: providing services to taxonomists for standard genome sequencing and annotation.</title>
        <authorList>
            <consortium name="The Broad Institute Genomics Platform"/>
            <consortium name="The Broad Institute Genome Sequencing Center for Infectious Disease"/>
            <person name="Wu L."/>
            <person name="Ma J."/>
        </authorList>
    </citation>
    <scope>NUCLEOTIDE SEQUENCE [LARGE SCALE GENOMIC DNA]</scope>
    <source>
        <strain evidence="6 7">JCM 16026</strain>
    </source>
</reference>
<evidence type="ECO:0000259" key="5">
    <source>
        <dbReference type="PROSITE" id="PS50977"/>
    </source>
</evidence>
<dbReference type="InterPro" id="IPR050109">
    <property type="entry name" value="HTH-type_TetR-like_transc_reg"/>
</dbReference>
<dbReference type="SUPFAM" id="SSF46689">
    <property type="entry name" value="Homeodomain-like"/>
    <property type="match status" value="1"/>
</dbReference>
<dbReference type="Proteomes" id="UP001501599">
    <property type="component" value="Unassembled WGS sequence"/>
</dbReference>
<dbReference type="PANTHER" id="PTHR30055">
    <property type="entry name" value="HTH-TYPE TRANSCRIPTIONAL REGULATOR RUTR"/>
    <property type="match status" value="1"/>
</dbReference>
<evidence type="ECO:0000256" key="3">
    <source>
        <dbReference type="ARBA" id="ARBA00023163"/>
    </source>
</evidence>
<feature type="DNA-binding region" description="H-T-H motif" evidence="4">
    <location>
        <begin position="39"/>
        <end position="58"/>
    </location>
</feature>
<dbReference type="PANTHER" id="PTHR30055:SF234">
    <property type="entry name" value="HTH-TYPE TRANSCRIPTIONAL REGULATOR BETI"/>
    <property type="match status" value="1"/>
</dbReference>
<dbReference type="RefSeq" id="WP_344339185.1">
    <property type="nucleotide sequence ID" value="NZ_BAAAQT010000001.1"/>
</dbReference>
<feature type="domain" description="HTH tetR-type" evidence="5">
    <location>
        <begin position="16"/>
        <end position="76"/>
    </location>
</feature>